<dbReference type="InterPro" id="IPR027417">
    <property type="entry name" value="P-loop_NTPase"/>
</dbReference>
<organism evidence="1 2">
    <name type="scientific">Enhygromyxa salina</name>
    <dbReference type="NCBI Taxonomy" id="215803"/>
    <lineage>
        <taxon>Bacteria</taxon>
        <taxon>Pseudomonadati</taxon>
        <taxon>Myxococcota</taxon>
        <taxon>Polyangia</taxon>
        <taxon>Nannocystales</taxon>
        <taxon>Nannocystaceae</taxon>
        <taxon>Enhygromyxa</taxon>
    </lineage>
</organism>
<dbReference type="AlphaFoldDB" id="A0A0C2CS03"/>
<name>A0A0C2CS03_9BACT</name>
<accession>A0A0C2CS03</accession>
<evidence type="ECO:0008006" key="3">
    <source>
        <dbReference type="Google" id="ProtNLM"/>
    </source>
</evidence>
<evidence type="ECO:0000313" key="1">
    <source>
        <dbReference type="EMBL" id="KIG13966.1"/>
    </source>
</evidence>
<dbReference type="SUPFAM" id="SSF52540">
    <property type="entry name" value="P-loop containing nucleoside triphosphate hydrolases"/>
    <property type="match status" value="1"/>
</dbReference>
<dbReference type="Proteomes" id="UP000031599">
    <property type="component" value="Unassembled WGS sequence"/>
</dbReference>
<gene>
    <name evidence="1" type="ORF">DB30_07382</name>
</gene>
<dbReference type="InterPro" id="IPR029058">
    <property type="entry name" value="AB_hydrolase_fold"/>
</dbReference>
<comment type="caution">
    <text evidence="1">The sequence shown here is derived from an EMBL/GenBank/DDBJ whole genome shotgun (WGS) entry which is preliminary data.</text>
</comment>
<dbReference type="Gene3D" id="3.40.50.1820">
    <property type="entry name" value="alpha/beta hydrolase"/>
    <property type="match status" value="1"/>
</dbReference>
<dbReference type="RefSeq" id="WP_153258423.1">
    <property type="nucleotide sequence ID" value="NZ_JMCC02000083.1"/>
</dbReference>
<evidence type="ECO:0000313" key="2">
    <source>
        <dbReference type="Proteomes" id="UP000031599"/>
    </source>
</evidence>
<proteinExistence type="predicted"/>
<sequence length="477" mass="52531">MLGATRFWQEVHHCFDPARPVGVDQPQLHVAREREYNALTVIERCLSAPTGPDRHRYLLTGAVGNGKSSELNFFATRLTRTRIVVMFDLWGHMQSRVRDPKAMDRLQIWELLGLLGLAVYRAGSERFGHKWTDEPQALERALAALRESDAPGAKAEIDVGKLAHGMTVIAGGAAGAAFGGVVGASAGAAAGETAAKLGEAVIEAVSDATEWTWKLGLSSNKKRGDQDGEVRGVLHAVNRLVTALQSAYGRPLLLVLDGLDRITDPSRTEALFVNSGLLGEIMCDALFTVSMPQMRMHGQRIEPFRLEDLSNVPVLDRNDPRKPGPGIEFFNQLVARRLEHVRALLAKDELTGPDDPLPQAELERLAYYSGGVARDFVTMVRDAAAEVLVDGREQVDGEIVDRVLRQERKRREFYMDKQEIELLEGVIADPLRGLPGGELALNLLREKRLLAYPNNTTWYYPHPLLTLALLGRAGSTS</sequence>
<dbReference type="EMBL" id="JMCC02000083">
    <property type="protein sequence ID" value="KIG13966.1"/>
    <property type="molecule type" value="Genomic_DNA"/>
</dbReference>
<protein>
    <recommendedName>
        <fullName evidence="3">Orc1-like AAA ATPase domain-containing protein</fullName>
    </recommendedName>
</protein>
<reference evidence="1 2" key="1">
    <citation type="submission" date="2014-12" db="EMBL/GenBank/DDBJ databases">
        <title>Genome assembly of Enhygromyxa salina DSM 15201.</title>
        <authorList>
            <person name="Sharma G."/>
            <person name="Subramanian S."/>
        </authorList>
    </citation>
    <scope>NUCLEOTIDE SEQUENCE [LARGE SCALE GENOMIC DNA]</scope>
    <source>
        <strain evidence="1 2">DSM 15201</strain>
    </source>
</reference>